<feature type="region of interest" description="Disordered" evidence="2">
    <location>
        <begin position="228"/>
        <end position="251"/>
    </location>
</feature>
<dbReference type="Pfam" id="PF12752">
    <property type="entry name" value="SUZ"/>
    <property type="match status" value="1"/>
</dbReference>
<name>A0A9D4ZL99_ADICA</name>
<dbReference type="OrthoDB" id="278430at2759"/>
<dbReference type="Pfam" id="PF01424">
    <property type="entry name" value="R3H"/>
    <property type="match status" value="1"/>
</dbReference>
<dbReference type="Proteomes" id="UP000886520">
    <property type="component" value="Chromosome 5"/>
</dbReference>
<feature type="region of interest" description="Disordered" evidence="2">
    <location>
        <begin position="161"/>
        <end position="205"/>
    </location>
</feature>
<proteinExistence type="predicted"/>
<dbReference type="InterPro" id="IPR001374">
    <property type="entry name" value="R3H_dom"/>
</dbReference>
<dbReference type="AlphaFoldDB" id="A0A9D4ZL99"/>
<organism evidence="5 6">
    <name type="scientific">Adiantum capillus-veneris</name>
    <name type="common">Maidenhair fern</name>
    <dbReference type="NCBI Taxonomy" id="13818"/>
    <lineage>
        <taxon>Eukaryota</taxon>
        <taxon>Viridiplantae</taxon>
        <taxon>Streptophyta</taxon>
        <taxon>Embryophyta</taxon>
        <taxon>Tracheophyta</taxon>
        <taxon>Polypodiopsida</taxon>
        <taxon>Polypodiidae</taxon>
        <taxon>Polypodiales</taxon>
        <taxon>Pteridineae</taxon>
        <taxon>Pteridaceae</taxon>
        <taxon>Vittarioideae</taxon>
        <taxon>Adiantum</taxon>
    </lineage>
</organism>
<dbReference type="InterPro" id="IPR024771">
    <property type="entry name" value="SUZ"/>
</dbReference>
<evidence type="ECO:0000259" key="4">
    <source>
        <dbReference type="PROSITE" id="PS51673"/>
    </source>
</evidence>
<evidence type="ECO:0000313" key="6">
    <source>
        <dbReference type="Proteomes" id="UP000886520"/>
    </source>
</evidence>
<reference evidence="5 6" key="1">
    <citation type="submission" date="2021-01" db="EMBL/GenBank/DDBJ databases">
        <title>Adiantum capillus-veneris genome.</title>
        <authorList>
            <person name="Fang Y."/>
            <person name="Liao Q."/>
        </authorList>
    </citation>
    <scope>NUCLEOTIDE SEQUENCE [LARGE SCALE GENOMIC DNA]</scope>
    <source>
        <strain evidence="5">H3</strain>
        <tissue evidence="5">Leaf</tissue>
    </source>
</reference>
<feature type="domain" description="R3H" evidence="3">
    <location>
        <begin position="80"/>
        <end position="148"/>
    </location>
</feature>
<dbReference type="CDD" id="cd02642">
    <property type="entry name" value="R3H_encore_like"/>
    <property type="match status" value="1"/>
</dbReference>
<dbReference type="EMBL" id="JABFUD020000005">
    <property type="protein sequence ID" value="KAI5079629.1"/>
    <property type="molecule type" value="Genomic_DNA"/>
</dbReference>
<dbReference type="InterPro" id="IPR036867">
    <property type="entry name" value="R3H_dom_sf"/>
</dbReference>
<dbReference type="PANTHER" id="PTHR15672:SF8">
    <property type="entry name" value="PROTEIN ENCORE"/>
    <property type="match status" value="1"/>
</dbReference>
<dbReference type="PROSITE" id="PS51673">
    <property type="entry name" value="SUZ"/>
    <property type="match status" value="1"/>
</dbReference>
<evidence type="ECO:0000259" key="3">
    <source>
        <dbReference type="PROSITE" id="PS51061"/>
    </source>
</evidence>
<protein>
    <submittedName>
        <fullName evidence="5">Uncharacterized protein</fullName>
    </submittedName>
</protein>
<evidence type="ECO:0000313" key="5">
    <source>
        <dbReference type="EMBL" id="KAI5079629.1"/>
    </source>
</evidence>
<dbReference type="GO" id="GO:0003676">
    <property type="term" value="F:nucleic acid binding"/>
    <property type="evidence" value="ECO:0007669"/>
    <property type="project" value="UniProtKB-UniRule"/>
</dbReference>
<dbReference type="Gene3D" id="3.30.1370.50">
    <property type="entry name" value="R3H-like domain"/>
    <property type="match status" value="1"/>
</dbReference>
<dbReference type="InterPro" id="IPR051937">
    <property type="entry name" value="R3H_domain_containing"/>
</dbReference>
<dbReference type="SUPFAM" id="SSF82708">
    <property type="entry name" value="R3H domain"/>
    <property type="match status" value="1"/>
</dbReference>
<keyword evidence="6" id="KW-1185">Reference proteome</keyword>
<evidence type="ECO:0000256" key="1">
    <source>
        <dbReference type="ARBA" id="ARBA00022553"/>
    </source>
</evidence>
<dbReference type="PANTHER" id="PTHR15672">
    <property type="entry name" value="CAMP-REGULATED PHOSPHOPROTEIN 21 RELATED R3H DOMAIN CONTAINING PROTEIN"/>
    <property type="match status" value="1"/>
</dbReference>
<comment type="caution">
    <text evidence="5">The sequence shown here is derived from an EMBL/GenBank/DDBJ whole genome shotgun (WGS) entry which is preliminary data.</text>
</comment>
<feature type="compositionally biased region" description="Polar residues" evidence="2">
    <location>
        <begin position="186"/>
        <end position="197"/>
    </location>
</feature>
<keyword evidence="1" id="KW-0597">Phosphoprotein</keyword>
<evidence type="ECO:0000256" key="2">
    <source>
        <dbReference type="SAM" id="MobiDB-lite"/>
    </source>
</evidence>
<gene>
    <name evidence="5" type="ORF">GOP47_0005108</name>
</gene>
<feature type="domain" description="SUZ" evidence="4">
    <location>
        <begin position="150"/>
        <end position="224"/>
    </location>
</feature>
<accession>A0A9D4ZL99</accession>
<sequence length="407" mass="44749">MDFEICNNGGEATFLQHPEPSPQVLSVSSLSSSASPSSPLSPTAFSSLSATSSSEDLLAAADPLEHLDSFLHDALNSRNRITVLRLELEVERFVRNPKQQQLILNPMSSSYERLAAHRVAQHYHVQSMALDSSVPPSASRLLLVKTLESRVPSVKLADIPVDSRFDSNPTSSPPGKFAIRQRTRESSTGSNDSTASGRMTPIRSVEERMEEYNKARARIFSNGDIGKSDESLALNDATSSGGSERDECEDEFGVKAASPVAVFRDREKDMKDPDYDRSYERYYQAMKVASLNPSTTSGLCSSSSLGSTLITEGGYGQPQRQANYLASDVHGRLWVQTGGLPVLGYPSVLPNAFPQGFYPHYSNVYNCNQEFAYPPHKSFVDWRQDPTKGMPCSSMSSTHRSGWFQSH</sequence>
<dbReference type="PROSITE" id="PS51061">
    <property type="entry name" value="R3H"/>
    <property type="match status" value="1"/>
</dbReference>